<proteinExistence type="predicted"/>
<sequence length="646" mass="74259">ICYENYPVGLLKSGDAASKLQQNQIQYAAHLSLAAYASFPVLAMQVSNESLQIHNFLFELVKKMRSINDKNEDFKHISEFAAQFYFNGGNYQGYGDKKFIPRISKDKMTEFVNIHAVELKQLYEEVKEILYSESPSKIQFHPAGQTTYYSTSINEEDVIEIDKLLNVMTENTSIIEQEDQFIVEIASIVKKTIQTDKKYKNKPLVLRYGRFSEQLQKIIPHLRNAQKFCSDLEKKMIEELILFYETGEMDHHLQYSKLWVENSNPTVETYQGFIETYRDPHGVRAEMEAFVAIVNPETSKILEKLLEKSTAQLLLNSLPVPAFLHRETFVPPTYKAIEIVAFVCCGMPIGINIPNYDQIRNKFGYKNVSLINVISARSSKAKDLQYVDDSLKERIINQQKRCTDAEVALHELFGHGSCRILYESDFQGLNEAEKALIRGFYQQKDSFYGKFSNLQSAFEECRAEVTAHLLQFQPVVHEIFKIDNLKDYLLCSVYSMALAGILGMMQFDAESQKWLQAHSQANHCILRNVLEKTTCVQIEFDGDIKIRIDESKLGEVEKAHQQLVQQLNLIKSGAQVQAGQALFENLTKLDEKWMQIREFAVKNKKPRSVMMPGRLIQGEQWAIENVDGEAWECAENFVWNLEKAGL</sequence>
<keyword evidence="1" id="KW-0479">Metal-binding</keyword>
<protein>
    <submittedName>
        <fullName evidence="3">Dipeptidyl-peptidase III</fullName>
    </submittedName>
</protein>
<dbReference type="AlphaFoldDB" id="A0A146K4H3"/>
<dbReference type="PANTHER" id="PTHR23422:SF11">
    <property type="entry name" value="DIPEPTIDYL PEPTIDASE 3"/>
    <property type="match status" value="1"/>
</dbReference>
<dbReference type="PANTHER" id="PTHR23422">
    <property type="entry name" value="DIPEPTIDYL PEPTIDASE III-RELATED"/>
    <property type="match status" value="1"/>
</dbReference>
<dbReference type="InterPro" id="IPR039461">
    <property type="entry name" value="Peptidase_M49"/>
</dbReference>
<reference evidence="3" key="1">
    <citation type="submission" date="2015-07" db="EMBL/GenBank/DDBJ databases">
        <title>Adaptation to a free-living lifestyle via gene acquisitions in the diplomonad Trepomonas sp. PC1.</title>
        <authorList>
            <person name="Xu F."/>
            <person name="Jerlstrom-Hultqvist J."/>
            <person name="Kolisko M."/>
            <person name="Simpson A.G.B."/>
            <person name="Roger A.J."/>
            <person name="Svard S.G."/>
            <person name="Andersson J.O."/>
        </authorList>
    </citation>
    <scope>NUCLEOTIDE SEQUENCE</scope>
    <source>
        <strain evidence="3">PC1</strain>
    </source>
</reference>
<dbReference type="GO" id="GO:0008239">
    <property type="term" value="F:dipeptidyl-peptidase activity"/>
    <property type="evidence" value="ECO:0007669"/>
    <property type="project" value="TreeGrafter"/>
</dbReference>
<evidence type="ECO:0000256" key="2">
    <source>
        <dbReference type="ARBA" id="ARBA00022801"/>
    </source>
</evidence>
<dbReference type="EMBL" id="GDID01005308">
    <property type="protein sequence ID" value="JAP91298.1"/>
    <property type="molecule type" value="Transcribed_RNA"/>
</dbReference>
<accession>A0A146K4H3</accession>
<feature type="non-terminal residue" evidence="3">
    <location>
        <position position="1"/>
    </location>
</feature>
<dbReference type="Gene3D" id="3.30.540.30">
    <property type="match status" value="2"/>
</dbReference>
<dbReference type="Pfam" id="PF03571">
    <property type="entry name" value="Peptidase_M49"/>
    <property type="match status" value="1"/>
</dbReference>
<gene>
    <name evidence="3" type="ORF">TPC1_17127</name>
</gene>
<evidence type="ECO:0000256" key="1">
    <source>
        <dbReference type="ARBA" id="ARBA00022723"/>
    </source>
</evidence>
<dbReference type="GO" id="GO:0005737">
    <property type="term" value="C:cytoplasm"/>
    <property type="evidence" value="ECO:0007669"/>
    <property type="project" value="TreeGrafter"/>
</dbReference>
<name>A0A146K4H3_9EUKA</name>
<keyword evidence="2" id="KW-0378">Hydrolase</keyword>
<dbReference type="GO" id="GO:0046872">
    <property type="term" value="F:metal ion binding"/>
    <property type="evidence" value="ECO:0007669"/>
    <property type="project" value="UniProtKB-KW"/>
</dbReference>
<organism evidence="3">
    <name type="scientific">Trepomonas sp. PC1</name>
    <dbReference type="NCBI Taxonomy" id="1076344"/>
    <lineage>
        <taxon>Eukaryota</taxon>
        <taxon>Metamonada</taxon>
        <taxon>Diplomonadida</taxon>
        <taxon>Hexamitidae</taxon>
        <taxon>Hexamitinae</taxon>
        <taxon>Trepomonas</taxon>
    </lineage>
</organism>
<evidence type="ECO:0000313" key="3">
    <source>
        <dbReference type="EMBL" id="JAP91298.1"/>
    </source>
</evidence>